<evidence type="ECO:0000256" key="1">
    <source>
        <dbReference type="SAM" id="MobiDB-lite"/>
    </source>
</evidence>
<evidence type="ECO:0000313" key="2">
    <source>
        <dbReference type="EMBL" id="KIJ91610.1"/>
    </source>
</evidence>
<dbReference type="EMBL" id="KN838986">
    <property type="protein sequence ID" value="KIJ91610.1"/>
    <property type="molecule type" value="Genomic_DNA"/>
</dbReference>
<evidence type="ECO:0000313" key="3">
    <source>
        <dbReference type="Proteomes" id="UP000054477"/>
    </source>
</evidence>
<dbReference type="AlphaFoldDB" id="A0A0C9WN40"/>
<reference evidence="3" key="2">
    <citation type="submission" date="2015-01" db="EMBL/GenBank/DDBJ databases">
        <title>Evolutionary Origins and Diversification of the Mycorrhizal Mutualists.</title>
        <authorList>
            <consortium name="DOE Joint Genome Institute"/>
            <consortium name="Mycorrhizal Genomics Consortium"/>
            <person name="Kohler A."/>
            <person name="Kuo A."/>
            <person name="Nagy L.G."/>
            <person name="Floudas D."/>
            <person name="Copeland A."/>
            <person name="Barry K.W."/>
            <person name="Cichocki N."/>
            <person name="Veneault-Fourrey C."/>
            <person name="LaButti K."/>
            <person name="Lindquist E.A."/>
            <person name="Lipzen A."/>
            <person name="Lundell T."/>
            <person name="Morin E."/>
            <person name="Murat C."/>
            <person name="Riley R."/>
            <person name="Ohm R."/>
            <person name="Sun H."/>
            <person name="Tunlid A."/>
            <person name="Henrissat B."/>
            <person name="Grigoriev I.V."/>
            <person name="Hibbett D.S."/>
            <person name="Martin F."/>
        </authorList>
    </citation>
    <scope>NUCLEOTIDE SEQUENCE [LARGE SCALE GENOMIC DNA]</scope>
    <source>
        <strain evidence="3">LaAM-08-1</strain>
    </source>
</reference>
<feature type="compositionally biased region" description="Basic and acidic residues" evidence="1">
    <location>
        <begin position="46"/>
        <end position="58"/>
    </location>
</feature>
<protein>
    <submittedName>
        <fullName evidence="2">Uncharacterized protein</fullName>
    </submittedName>
</protein>
<proteinExistence type="predicted"/>
<organism evidence="2 3">
    <name type="scientific">Laccaria amethystina LaAM-08-1</name>
    <dbReference type="NCBI Taxonomy" id="1095629"/>
    <lineage>
        <taxon>Eukaryota</taxon>
        <taxon>Fungi</taxon>
        <taxon>Dikarya</taxon>
        <taxon>Basidiomycota</taxon>
        <taxon>Agaricomycotina</taxon>
        <taxon>Agaricomycetes</taxon>
        <taxon>Agaricomycetidae</taxon>
        <taxon>Agaricales</taxon>
        <taxon>Agaricineae</taxon>
        <taxon>Hydnangiaceae</taxon>
        <taxon>Laccaria</taxon>
    </lineage>
</organism>
<sequence length="302" mass="33722">MVLVNIGNRRILASVHVFSSQNSVLSTQPQWNRCVCEQIEGFVPRNRKDNDGPDHDFLEQDNNGSYNTRSSISLEVASRIPGTYPRIQRPHLDIGWSEPTTVLSIAPLDRRNALRRLLFRFSRLYATIYTGCSSTGKFGTSIAKCCPSAPIFDAGDVTHNRDVVVGRNGELHRIKRREVFPETILYLLQTSCLKLCQAITHSLSTGQGGTWSVHFGWPRNSASVNANNVGRSSRNLGRLEITQGASIKHVKMASRNALFTVQEHPRLPNRLKLTVSRRRLLIPTLQNTVEMDAAHREAGGQG</sequence>
<name>A0A0C9WN40_9AGAR</name>
<dbReference type="HOGENOM" id="CLU_921562_0_0_1"/>
<keyword evidence="3" id="KW-1185">Reference proteome</keyword>
<accession>A0A0C9WN40</accession>
<dbReference type="Proteomes" id="UP000054477">
    <property type="component" value="Unassembled WGS sequence"/>
</dbReference>
<reference evidence="2 3" key="1">
    <citation type="submission" date="2014-04" db="EMBL/GenBank/DDBJ databases">
        <authorList>
            <consortium name="DOE Joint Genome Institute"/>
            <person name="Kuo A."/>
            <person name="Kohler A."/>
            <person name="Nagy L.G."/>
            <person name="Floudas D."/>
            <person name="Copeland A."/>
            <person name="Barry K.W."/>
            <person name="Cichocki N."/>
            <person name="Veneault-Fourrey C."/>
            <person name="LaButti K."/>
            <person name="Lindquist E.A."/>
            <person name="Lipzen A."/>
            <person name="Lundell T."/>
            <person name="Morin E."/>
            <person name="Murat C."/>
            <person name="Sun H."/>
            <person name="Tunlid A."/>
            <person name="Henrissat B."/>
            <person name="Grigoriev I.V."/>
            <person name="Hibbett D.S."/>
            <person name="Martin F."/>
            <person name="Nordberg H.P."/>
            <person name="Cantor M.N."/>
            <person name="Hua S.X."/>
        </authorList>
    </citation>
    <scope>NUCLEOTIDE SEQUENCE [LARGE SCALE GENOMIC DNA]</scope>
    <source>
        <strain evidence="2 3">LaAM-08-1</strain>
    </source>
</reference>
<gene>
    <name evidence="2" type="ORF">K443DRAFT_14245</name>
</gene>
<feature type="region of interest" description="Disordered" evidence="1">
    <location>
        <begin position="45"/>
        <end position="68"/>
    </location>
</feature>